<comment type="caution">
    <text evidence="3">The sequence shown here is derived from an EMBL/GenBank/DDBJ whole genome shotgun (WGS) entry which is preliminary data.</text>
</comment>
<keyword evidence="1" id="KW-0732">Signal</keyword>
<keyword evidence="4" id="KW-1185">Reference proteome</keyword>
<dbReference type="PANTHER" id="PTHR30483:SF37">
    <property type="entry name" value="ABC TRANSPORTER SUBSTRATE-BINDING PROTEIN"/>
    <property type="match status" value="1"/>
</dbReference>
<evidence type="ECO:0000313" key="3">
    <source>
        <dbReference type="EMBL" id="KXA94140.1"/>
    </source>
</evidence>
<organism evidence="3 4">
    <name type="scientific">candidate division MSBL1 archaeon SCGC-AAA259I07</name>
    <dbReference type="NCBI Taxonomy" id="1698266"/>
    <lineage>
        <taxon>Archaea</taxon>
        <taxon>Methanobacteriati</taxon>
        <taxon>Methanobacteriota</taxon>
        <taxon>candidate division MSBL1</taxon>
    </lineage>
</organism>
<dbReference type="InterPro" id="IPR028081">
    <property type="entry name" value="Leu-bd"/>
</dbReference>
<gene>
    <name evidence="3" type="ORF">AKJ36_03410</name>
</gene>
<dbReference type="Pfam" id="PF13458">
    <property type="entry name" value="Peripla_BP_6"/>
    <property type="match status" value="1"/>
</dbReference>
<name>A0A133UJ19_9EURY</name>
<dbReference type="PANTHER" id="PTHR30483">
    <property type="entry name" value="LEUCINE-SPECIFIC-BINDING PROTEIN"/>
    <property type="match status" value="1"/>
</dbReference>
<dbReference type="AlphaFoldDB" id="A0A133UJ19"/>
<reference evidence="3 4" key="1">
    <citation type="journal article" date="2016" name="Sci. Rep.">
        <title>Metabolic traits of an uncultured archaeal lineage -MSBL1- from brine pools of the Red Sea.</title>
        <authorList>
            <person name="Mwirichia R."/>
            <person name="Alam I."/>
            <person name="Rashid M."/>
            <person name="Vinu M."/>
            <person name="Ba-Alawi W."/>
            <person name="Anthony Kamau A."/>
            <person name="Kamanda Ngugi D."/>
            <person name="Goker M."/>
            <person name="Klenk H.P."/>
            <person name="Bajic V."/>
            <person name="Stingl U."/>
        </authorList>
    </citation>
    <scope>NUCLEOTIDE SEQUENCE [LARGE SCALE GENOMIC DNA]</scope>
    <source>
        <strain evidence="3">SCGC-AAA259I07</strain>
    </source>
</reference>
<evidence type="ECO:0000256" key="1">
    <source>
        <dbReference type="ARBA" id="ARBA00022729"/>
    </source>
</evidence>
<evidence type="ECO:0000313" key="4">
    <source>
        <dbReference type="Proteomes" id="UP000070155"/>
    </source>
</evidence>
<proteinExistence type="predicted"/>
<dbReference type="EMBL" id="LHXQ01000069">
    <property type="protein sequence ID" value="KXA94140.1"/>
    <property type="molecule type" value="Genomic_DNA"/>
</dbReference>
<dbReference type="CDD" id="cd06338">
    <property type="entry name" value="PBP1_ABC_ligand_binding-like"/>
    <property type="match status" value="1"/>
</dbReference>
<sequence>MKTSRLIVIGVVVLVIAGVSAGIIFYAGGTAEEEKNYIELGFSFSKTGRLAPNGVPEWRSYQLWKEEVNEDGGIYVEKYDKKLPVRYTWHDDGSSTEEVVKNYKKLVNKDHVDLLLAPVSTTPHIAVSKILPQLEMPIVGNTAASMELREMESKWMFYTTSCIPDKQMKAFAEMLDSNPKIEKVAIITANNSFATQNRRQLLPRLNERQIEVVYDKIYPMDVDDLTPILSDIKNKNPDVLIALHQPQTGFIAFGQSLKVGITPKTTLMLNLIGPGLYAWENSFGPATNGVVLMSQATPEIPWPGLTEFWDAYEERWGQRPSPLNSVLGYASCEVLKQAIEKTGTLKPKEIKDTIGTSEFETIQGTIRYDENNFNVTTPANFAQWQGGKMVTVWPPELSSVEIQWPDPLK</sequence>
<dbReference type="InterPro" id="IPR028082">
    <property type="entry name" value="Peripla_BP_I"/>
</dbReference>
<dbReference type="InterPro" id="IPR051010">
    <property type="entry name" value="BCAA_transport"/>
</dbReference>
<dbReference type="SUPFAM" id="SSF53822">
    <property type="entry name" value="Periplasmic binding protein-like I"/>
    <property type="match status" value="1"/>
</dbReference>
<dbReference type="Gene3D" id="3.40.50.2300">
    <property type="match status" value="2"/>
</dbReference>
<protein>
    <recommendedName>
        <fullName evidence="2">Leucine-binding protein domain-containing protein</fullName>
    </recommendedName>
</protein>
<evidence type="ECO:0000259" key="2">
    <source>
        <dbReference type="Pfam" id="PF13458"/>
    </source>
</evidence>
<dbReference type="Proteomes" id="UP000070155">
    <property type="component" value="Unassembled WGS sequence"/>
</dbReference>
<feature type="domain" description="Leucine-binding protein" evidence="2">
    <location>
        <begin position="38"/>
        <end position="388"/>
    </location>
</feature>
<accession>A0A133UJ19</accession>